<comment type="caution">
    <text evidence="1">The sequence shown here is derived from an EMBL/GenBank/DDBJ whole genome shotgun (WGS) entry which is preliminary data.</text>
</comment>
<name>A0ACC1M453_9FUNG</name>
<sequence length="180" mass="20112">MALASGRVRIVSLAWLEHSLAQRRWISMLPSDGDPLAAKCRVVDPAAESKWQFRLEESIQRARERRLLENVTVFVTPHSEPSLTVLRPLIEIAGGVAVSSLPEQRLRALISASVRVLRSGASSADVLPPLLVVSCIEDSHMWSMFRPRSDTHMPIYATEVLLTGLLRQRILRTDEELIGN</sequence>
<dbReference type="Proteomes" id="UP001139981">
    <property type="component" value="Unassembled WGS sequence"/>
</dbReference>
<organism evidence="1 2">
    <name type="scientific">Coemansia aciculifera</name>
    <dbReference type="NCBI Taxonomy" id="417176"/>
    <lineage>
        <taxon>Eukaryota</taxon>
        <taxon>Fungi</taxon>
        <taxon>Fungi incertae sedis</taxon>
        <taxon>Zoopagomycota</taxon>
        <taxon>Kickxellomycotina</taxon>
        <taxon>Kickxellomycetes</taxon>
        <taxon>Kickxellales</taxon>
        <taxon>Kickxellaceae</taxon>
        <taxon>Coemansia</taxon>
    </lineage>
</organism>
<reference evidence="1" key="1">
    <citation type="submission" date="2022-07" db="EMBL/GenBank/DDBJ databases">
        <title>Phylogenomic reconstructions and comparative analyses of Kickxellomycotina fungi.</title>
        <authorList>
            <person name="Reynolds N.K."/>
            <person name="Stajich J.E."/>
            <person name="Barry K."/>
            <person name="Grigoriev I.V."/>
            <person name="Crous P."/>
            <person name="Smith M.E."/>
        </authorList>
    </citation>
    <scope>NUCLEOTIDE SEQUENCE</scope>
    <source>
        <strain evidence="1">CBS 190363</strain>
    </source>
</reference>
<evidence type="ECO:0000313" key="1">
    <source>
        <dbReference type="EMBL" id="KAJ2894419.1"/>
    </source>
</evidence>
<dbReference type="EMBL" id="JANBVB010000415">
    <property type="protein sequence ID" value="KAJ2894419.1"/>
    <property type="molecule type" value="Genomic_DNA"/>
</dbReference>
<keyword evidence="2" id="KW-1185">Reference proteome</keyword>
<gene>
    <name evidence="1" type="primary">ESC4</name>
    <name evidence="1" type="ORF">IWW38_002586</name>
</gene>
<evidence type="ECO:0000313" key="2">
    <source>
        <dbReference type="Proteomes" id="UP001139981"/>
    </source>
</evidence>
<proteinExistence type="predicted"/>
<protein>
    <submittedName>
        <fullName evidence="1">Regulator of Ty1 Transposition</fullName>
    </submittedName>
</protein>
<accession>A0ACC1M453</accession>